<dbReference type="Proteomes" id="UP000789570">
    <property type="component" value="Unassembled WGS sequence"/>
</dbReference>
<evidence type="ECO:0000313" key="3">
    <source>
        <dbReference type="Proteomes" id="UP000789570"/>
    </source>
</evidence>
<dbReference type="EMBL" id="CAJVPQ010000899">
    <property type="protein sequence ID" value="CAG8518311.1"/>
    <property type="molecule type" value="Genomic_DNA"/>
</dbReference>
<protein>
    <submittedName>
        <fullName evidence="2">3255_t:CDS:1</fullName>
    </submittedName>
</protein>
<organism evidence="2 3">
    <name type="scientific">Funneliformis caledonium</name>
    <dbReference type="NCBI Taxonomy" id="1117310"/>
    <lineage>
        <taxon>Eukaryota</taxon>
        <taxon>Fungi</taxon>
        <taxon>Fungi incertae sedis</taxon>
        <taxon>Mucoromycota</taxon>
        <taxon>Glomeromycotina</taxon>
        <taxon>Glomeromycetes</taxon>
        <taxon>Glomerales</taxon>
        <taxon>Glomeraceae</taxon>
        <taxon>Funneliformis</taxon>
    </lineage>
</organism>
<gene>
    <name evidence="2" type="ORF">FCALED_LOCUS4562</name>
</gene>
<dbReference type="OrthoDB" id="2445850at2759"/>
<evidence type="ECO:0000256" key="1">
    <source>
        <dbReference type="SAM" id="MobiDB-lite"/>
    </source>
</evidence>
<dbReference type="AlphaFoldDB" id="A0A9N9A5A0"/>
<comment type="caution">
    <text evidence="2">The sequence shown here is derived from an EMBL/GenBank/DDBJ whole genome shotgun (WGS) entry which is preliminary data.</text>
</comment>
<evidence type="ECO:0000313" key="2">
    <source>
        <dbReference type="EMBL" id="CAG8518311.1"/>
    </source>
</evidence>
<keyword evidence="3" id="KW-1185">Reference proteome</keyword>
<sequence length="167" mass="19122">MSILHLQIGQQQKNIPNISQENPGHNNSINNSELTKSHSETVTKCHDQNSVLDDPNDDILESENQIVEGLVQELTSEFSFASGNESLNEGELKNQYDNPREKAYYALMRELFSMKAFRNASIQDEQAEYYKNKIDNRIADFIIQMGKDLLNDAENKGPKTREQIIIF</sequence>
<accession>A0A9N9A5A0</accession>
<proteinExistence type="predicted"/>
<feature type="compositionally biased region" description="Basic and acidic residues" evidence="1">
    <location>
        <begin position="35"/>
        <end position="47"/>
    </location>
</feature>
<feature type="compositionally biased region" description="Polar residues" evidence="1">
    <location>
        <begin position="10"/>
        <end position="34"/>
    </location>
</feature>
<feature type="region of interest" description="Disordered" evidence="1">
    <location>
        <begin position="10"/>
        <end position="56"/>
    </location>
</feature>
<reference evidence="2" key="1">
    <citation type="submission" date="2021-06" db="EMBL/GenBank/DDBJ databases">
        <authorList>
            <person name="Kallberg Y."/>
            <person name="Tangrot J."/>
            <person name="Rosling A."/>
        </authorList>
    </citation>
    <scope>NUCLEOTIDE SEQUENCE</scope>
    <source>
        <strain evidence="2">UK204</strain>
    </source>
</reference>
<name>A0A9N9A5A0_9GLOM</name>